<sequence>MMNPPVLRVARPTNDIDTLVRFYTKALGFDVVARFENHEGFDGAIVGRAGYPWQIEFTHQHGVTVARAPTAEHLLVFYLPDRGAWTEAVARMRAYGATPCRSENPYWDREGVTFEDPDGYRIVLQNAQPA</sequence>
<dbReference type="Gene3D" id="3.10.180.10">
    <property type="entry name" value="2,3-Dihydroxybiphenyl 1,2-Dioxygenase, domain 1"/>
    <property type="match status" value="1"/>
</dbReference>
<dbReference type="Proteomes" id="UP000001812">
    <property type="component" value="Chromosome II"/>
</dbReference>
<protein>
    <submittedName>
        <fullName evidence="2">Glyoxalase family protein</fullName>
    </submittedName>
</protein>
<evidence type="ECO:0000259" key="1">
    <source>
        <dbReference type="PROSITE" id="PS51819"/>
    </source>
</evidence>
<accession>A0A0E1VVG3</accession>
<dbReference type="Pfam" id="PF22659">
    <property type="entry name" value="YycE-like_C"/>
    <property type="match status" value="1"/>
</dbReference>
<dbReference type="InterPro" id="IPR029068">
    <property type="entry name" value="Glyas_Bleomycin-R_OHBP_Dase"/>
</dbReference>
<reference evidence="2" key="1">
    <citation type="submission" date="2009-05" db="EMBL/GenBank/DDBJ databases">
        <authorList>
            <person name="Harkins D.M."/>
            <person name="DeShazer D."/>
            <person name="Woods D.E."/>
            <person name="Brinkac L.M."/>
            <person name="Brown K.A."/>
            <person name="Hung G.C."/>
            <person name="Tuanyok A."/>
            <person name="Zhang B."/>
            <person name="Nierman W.C."/>
        </authorList>
    </citation>
    <scope>NUCLEOTIDE SEQUENCE [LARGE SCALE GENOMIC DNA]</scope>
    <source>
        <strain evidence="2">1710a</strain>
    </source>
</reference>
<feature type="domain" description="VOC" evidence="1">
    <location>
        <begin position="5"/>
        <end position="127"/>
    </location>
</feature>
<dbReference type="AlphaFoldDB" id="A0A0E1VVG3"/>
<dbReference type="InterPro" id="IPR058997">
    <property type="entry name" value="YycE-like_C"/>
</dbReference>
<dbReference type="Pfam" id="PF22658">
    <property type="entry name" value="YycE-like_N"/>
    <property type="match status" value="1"/>
</dbReference>
<dbReference type="HOGENOM" id="CLU_107214_1_0_4"/>
<proteinExistence type="predicted"/>
<dbReference type="EMBL" id="CM000833">
    <property type="protein sequence ID" value="EET04124.1"/>
    <property type="molecule type" value="Genomic_DNA"/>
</dbReference>
<name>A0A0E1VVG3_BURPE</name>
<organism evidence="2">
    <name type="scientific">Burkholderia pseudomallei 1710a</name>
    <dbReference type="NCBI Taxonomy" id="320371"/>
    <lineage>
        <taxon>Bacteria</taxon>
        <taxon>Pseudomonadati</taxon>
        <taxon>Pseudomonadota</taxon>
        <taxon>Betaproteobacteria</taxon>
        <taxon>Burkholderiales</taxon>
        <taxon>Burkholderiaceae</taxon>
        <taxon>Burkholderia</taxon>
        <taxon>pseudomallei group</taxon>
    </lineage>
</organism>
<dbReference type="InterPro" id="IPR058998">
    <property type="entry name" value="YycE-like_N"/>
</dbReference>
<dbReference type="SUPFAM" id="SSF54593">
    <property type="entry name" value="Glyoxalase/Bleomycin resistance protein/Dihydroxybiphenyl dioxygenase"/>
    <property type="match status" value="1"/>
</dbReference>
<dbReference type="PROSITE" id="PS51819">
    <property type="entry name" value="VOC"/>
    <property type="match status" value="1"/>
</dbReference>
<gene>
    <name evidence="2" type="ORF">BURPS1710A_A2817</name>
</gene>
<dbReference type="InterPro" id="IPR037523">
    <property type="entry name" value="VOC_core"/>
</dbReference>
<dbReference type="CDD" id="cd06587">
    <property type="entry name" value="VOC"/>
    <property type="match status" value="1"/>
</dbReference>
<evidence type="ECO:0000313" key="2">
    <source>
        <dbReference type="EMBL" id="EET04124.1"/>
    </source>
</evidence>